<dbReference type="EMBL" id="BMJD01000010">
    <property type="protein sequence ID" value="GGB40067.1"/>
    <property type="molecule type" value="Genomic_DNA"/>
</dbReference>
<name>A0A9W5TXD6_9BACI</name>
<dbReference type="Gene3D" id="3.40.250.10">
    <property type="entry name" value="Rhodanese-like domain"/>
    <property type="match status" value="1"/>
</dbReference>
<dbReference type="CDD" id="cd00291">
    <property type="entry name" value="SirA_YedF_YeeD"/>
    <property type="match status" value="1"/>
</dbReference>
<dbReference type="PANTHER" id="PTHR43031">
    <property type="entry name" value="FAD-DEPENDENT OXIDOREDUCTASE"/>
    <property type="match status" value="1"/>
</dbReference>
<dbReference type="Pfam" id="PF01206">
    <property type="entry name" value="TusA"/>
    <property type="match status" value="1"/>
</dbReference>
<gene>
    <name evidence="2" type="ORF">GCM10011409_16980</name>
</gene>
<evidence type="ECO:0000259" key="1">
    <source>
        <dbReference type="PROSITE" id="PS50206"/>
    </source>
</evidence>
<protein>
    <recommendedName>
        <fullName evidence="1">Rhodanese domain-containing protein</fullName>
    </recommendedName>
</protein>
<dbReference type="InterPro" id="IPR001763">
    <property type="entry name" value="Rhodanese-like_dom"/>
</dbReference>
<reference evidence="2" key="1">
    <citation type="journal article" date="2014" name="Int. J. Syst. Evol. Microbiol.">
        <title>Complete genome sequence of Corynebacterium casei LMG S-19264T (=DSM 44701T), isolated from a smear-ripened cheese.</title>
        <authorList>
            <consortium name="US DOE Joint Genome Institute (JGI-PGF)"/>
            <person name="Walter F."/>
            <person name="Albersmeier A."/>
            <person name="Kalinowski J."/>
            <person name="Ruckert C."/>
        </authorList>
    </citation>
    <scope>NUCLEOTIDE SEQUENCE</scope>
    <source>
        <strain evidence="2">CGMCC 1.15454</strain>
    </source>
</reference>
<evidence type="ECO:0000313" key="3">
    <source>
        <dbReference type="Proteomes" id="UP000621492"/>
    </source>
</evidence>
<dbReference type="Proteomes" id="UP000621492">
    <property type="component" value="Unassembled WGS sequence"/>
</dbReference>
<dbReference type="SUPFAM" id="SSF64307">
    <property type="entry name" value="SirA-like"/>
    <property type="match status" value="1"/>
</dbReference>
<dbReference type="InterPro" id="IPR001455">
    <property type="entry name" value="TusA-like"/>
</dbReference>
<dbReference type="GO" id="GO:0004792">
    <property type="term" value="F:thiosulfate-cyanide sulfurtransferase activity"/>
    <property type="evidence" value="ECO:0007669"/>
    <property type="project" value="InterPro"/>
</dbReference>
<dbReference type="AlphaFoldDB" id="A0A9W5TXD6"/>
<dbReference type="InterPro" id="IPR036873">
    <property type="entry name" value="Rhodanese-like_dom_sf"/>
</dbReference>
<dbReference type="InterPro" id="IPR050229">
    <property type="entry name" value="GlpE_sulfurtransferase"/>
</dbReference>
<sequence>MPIVKAKKAMMNLEPGQVMEVQAIDKGSIADLKAWAENTGHQYIGTVEGGDLLKHYLRKASDPELKEEIKHEYTIELNKLHSKLNEPPISILDVCEPIEFAFGHIPGAVNIPLGELDERLDEIDQNKELYIICRTVNRSDLAAQKLTEKGYKNVINVLPGMSTWDSPIEKN</sequence>
<dbReference type="CDD" id="cd00158">
    <property type="entry name" value="RHOD"/>
    <property type="match status" value="1"/>
</dbReference>
<keyword evidence="3" id="KW-1185">Reference proteome</keyword>
<evidence type="ECO:0000313" key="2">
    <source>
        <dbReference type="EMBL" id="GGB40067.1"/>
    </source>
</evidence>
<reference evidence="2" key="2">
    <citation type="submission" date="2020-09" db="EMBL/GenBank/DDBJ databases">
        <authorList>
            <person name="Sun Q."/>
            <person name="Zhou Y."/>
        </authorList>
    </citation>
    <scope>NUCLEOTIDE SEQUENCE</scope>
    <source>
        <strain evidence="2">CGMCC 1.15454</strain>
    </source>
</reference>
<dbReference type="InterPro" id="IPR036868">
    <property type="entry name" value="TusA-like_sf"/>
</dbReference>
<accession>A0A9W5TXD6</accession>
<dbReference type="SUPFAM" id="SSF52821">
    <property type="entry name" value="Rhodanese/Cell cycle control phosphatase"/>
    <property type="match status" value="1"/>
</dbReference>
<dbReference type="Gene3D" id="3.30.110.40">
    <property type="entry name" value="TusA-like domain"/>
    <property type="match status" value="1"/>
</dbReference>
<dbReference type="PROSITE" id="PS50206">
    <property type="entry name" value="RHODANESE_3"/>
    <property type="match status" value="1"/>
</dbReference>
<proteinExistence type="predicted"/>
<organism evidence="2 3">
    <name type="scientific">Lentibacillus populi</name>
    <dbReference type="NCBI Taxonomy" id="1827502"/>
    <lineage>
        <taxon>Bacteria</taxon>
        <taxon>Bacillati</taxon>
        <taxon>Bacillota</taxon>
        <taxon>Bacilli</taxon>
        <taxon>Bacillales</taxon>
        <taxon>Bacillaceae</taxon>
        <taxon>Lentibacillus</taxon>
    </lineage>
</organism>
<feature type="domain" description="Rhodanese" evidence="1">
    <location>
        <begin position="85"/>
        <end position="170"/>
    </location>
</feature>
<dbReference type="PANTHER" id="PTHR43031:SF1">
    <property type="entry name" value="PYRIDINE NUCLEOTIDE-DISULPHIDE OXIDOREDUCTASE"/>
    <property type="match status" value="1"/>
</dbReference>
<dbReference type="PROSITE" id="PS00380">
    <property type="entry name" value="RHODANESE_1"/>
    <property type="match status" value="1"/>
</dbReference>
<dbReference type="InterPro" id="IPR001307">
    <property type="entry name" value="Thiosulphate_STrfase_CS"/>
</dbReference>
<comment type="caution">
    <text evidence="2">The sequence shown here is derived from an EMBL/GenBank/DDBJ whole genome shotgun (WGS) entry which is preliminary data.</text>
</comment>
<dbReference type="Pfam" id="PF00581">
    <property type="entry name" value="Rhodanese"/>
    <property type="match status" value="1"/>
</dbReference>
<dbReference type="SMART" id="SM00450">
    <property type="entry name" value="RHOD"/>
    <property type="match status" value="1"/>
</dbReference>